<evidence type="ECO:0000313" key="2">
    <source>
        <dbReference type="Proteomes" id="UP000663305"/>
    </source>
</evidence>
<gene>
    <name evidence="1" type="ORF">HSBGL_0092</name>
</gene>
<proteinExistence type="predicted"/>
<evidence type="ECO:0000313" key="1">
    <source>
        <dbReference type="EMBL" id="QSG10538.1"/>
    </source>
</evidence>
<accession>A0A897NDF2</accession>
<name>A0A897NDF2_9EURY</name>
<dbReference type="AlphaFoldDB" id="A0A897NDF2"/>
<dbReference type="Proteomes" id="UP000663305">
    <property type="component" value="Chromosome"/>
</dbReference>
<protein>
    <submittedName>
        <fullName evidence="1">VWFA domain containing protein</fullName>
    </submittedName>
</protein>
<dbReference type="EMBL" id="CP064789">
    <property type="protein sequence ID" value="QSG10538.1"/>
    <property type="molecule type" value="Genomic_DNA"/>
</dbReference>
<reference evidence="1" key="1">
    <citation type="submission" date="2020-11" db="EMBL/GenBank/DDBJ databases">
        <title>Carbohydrate-dependent, anaerobic sulfur respiration: A novel catabolism in halophilic archaea.</title>
        <authorList>
            <person name="Sorokin D.Y."/>
            <person name="Messina E."/>
            <person name="Smedile F."/>
            <person name="La Cono V."/>
            <person name="Hallsworth J.E."/>
            <person name="Yakimov M.M."/>
        </authorList>
    </citation>
    <scope>NUCLEOTIDE SEQUENCE</scope>
    <source>
        <strain evidence="1">HSR-Bgl</strain>
    </source>
</reference>
<organism evidence="1 2">
    <name type="scientific">Halapricum desulfuricans</name>
    <dbReference type="NCBI Taxonomy" id="2841257"/>
    <lineage>
        <taxon>Archaea</taxon>
        <taxon>Methanobacteriati</taxon>
        <taxon>Methanobacteriota</taxon>
        <taxon>Stenosarchaea group</taxon>
        <taxon>Halobacteria</taxon>
        <taxon>Halobacteriales</taxon>
        <taxon>Haloarculaceae</taxon>
        <taxon>Halapricum</taxon>
    </lineage>
</organism>
<sequence>MVTDPIGHLKTTAQVVSQLDEMDELIRQLPASVETQQKRNNPHEEGTQAYRAYRQGWYEGYLGYLVLETALPSGQLGKAAKSSSKFQRAVQTLDKAGRLSKAAKYAAKTADTAKAPVRYTGYQLSRGLAATKTIGQQTGRHLLEGARTTAKQVRWARHTRRMDAATARLAADGGADFRRGMYRAADRNYRQSQRYALRSNYKTSRLISSPLPTVLDSPIPLRPPETADFTRVKWR</sequence>